<sequence length="124" mass="14552">MYSHKFFSIPLTVAKTALSATKFAMKYRRKIHIMHCLKILGSSAYNCIMKNEWGFFRKNLVLTFEKWTNLLVEPGSVSPDDREAVIYSDDDGEFWKIFKIIDMNIFGNYSEDVIDYNEDDENND</sequence>
<dbReference type="EMBL" id="CP092625">
    <property type="protein sequence ID" value="UMM42839.1"/>
    <property type="molecule type" value="Genomic_DNA"/>
</dbReference>
<dbReference type="Proteomes" id="UP000829354">
    <property type="component" value="Chromosome X"/>
</dbReference>
<evidence type="ECO:0000313" key="1">
    <source>
        <dbReference type="EMBL" id="UMM42839.1"/>
    </source>
</evidence>
<protein>
    <submittedName>
        <fullName evidence="1">Uncharacterized protein</fullName>
    </submittedName>
</protein>
<proteinExistence type="predicted"/>
<organism evidence="1 2">
    <name type="scientific">Caenorhabditis briggsae</name>
    <dbReference type="NCBI Taxonomy" id="6238"/>
    <lineage>
        <taxon>Eukaryota</taxon>
        <taxon>Metazoa</taxon>
        <taxon>Ecdysozoa</taxon>
        <taxon>Nematoda</taxon>
        <taxon>Chromadorea</taxon>
        <taxon>Rhabditida</taxon>
        <taxon>Rhabditina</taxon>
        <taxon>Rhabditomorpha</taxon>
        <taxon>Rhabditoidea</taxon>
        <taxon>Rhabditidae</taxon>
        <taxon>Peloderinae</taxon>
        <taxon>Caenorhabditis</taxon>
    </lineage>
</organism>
<name>A0AAE9JSD4_CAEBR</name>
<evidence type="ECO:0000313" key="2">
    <source>
        <dbReference type="Proteomes" id="UP000829354"/>
    </source>
</evidence>
<accession>A0AAE9JSD4</accession>
<keyword evidence="2" id="KW-1185">Reference proteome</keyword>
<gene>
    <name evidence="1" type="ORF">L5515_018512</name>
</gene>
<dbReference type="AlphaFoldDB" id="A0AAE9JSD4"/>
<reference evidence="1 2" key="1">
    <citation type="submission" date="2022-04" db="EMBL/GenBank/DDBJ databases">
        <title>Chromosome-level reference genomes for two strains of Caenorhabditis briggsae: an improved platform for comparative genomics.</title>
        <authorList>
            <person name="Stevens L."/>
            <person name="Andersen E."/>
        </authorList>
    </citation>
    <scope>NUCLEOTIDE SEQUENCE [LARGE SCALE GENOMIC DNA]</scope>
    <source>
        <strain evidence="1">VX34</strain>
        <tissue evidence="1">Whole-organism</tissue>
    </source>
</reference>